<dbReference type="Pfam" id="PF03797">
    <property type="entry name" value="Autotransporter"/>
    <property type="match status" value="1"/>
</dbReference>
<keyword evidence="4" id="KW-1185">Reference proteome</keyword>
<keyword evidence="1" id="KW-0732">Signal</keyword>
<evidence type="ECO:0000256" key="1">
    <source>
        <dbReference type="SAM" id="SignalP"/>
    </source>
</evidence>
<comment type="caution">
    <text evidence="3">The sequence shown here is derived from an EMBL/GenBank/DDBJ whole genome shotgun (WGS) entry which is preliminary data.</text>
</comment>
<name>A0A6N6N1L0_9BACT</name>
<feature type="chain" id="PRO_5026706177" evidence="1">
    <location>
        <begin position="23"/>
        <end position="339"/>
    </location>
</feature>
<feature type="domain" description="Autotransporter" evidence="2">
    <location>
        <begin position="88"/>
        <end position="339"/>
    </location>
</feature>
<organism evidence="3 4">
    <name type="scientific">Pseudodesulfovibrio senegalensis</name>
    <dbReference type="NCBI Taxonomy" id="1721087"/>
    <lineage>
        <taxon>Bacteria</taxon>
        <taxon>Pseudomonadati</taxon>
        <taxon>Thermodesulfobacteriota</taxon>
        <taxon>Desulfovibrionia</taxon>
        <taxon>Desulfovibrionales</taxon>
        <taxon>Desulfovibrionaceae</taxon>
    </lineage>
</organism>
<protein>
    <submittedName>
        <fullName evidence="3">Autotransporter outer membrane beta-barrel domain-containing protein</fullName>
    </submittedName>
</protein>
<dbReference type="OrthoDB" id="5445128at2"/>
<dbReference type="RefSeq" id="WP_151151153.1">
    <property type="nucleotide sequence ID" value="NZ_WAIE01000004.1"/>
</dbReference>
<dbReference type="Gene3D" id="2.40.128.130">
    <property type="entry name" value="Autotransporter beta-domain"/>
    <property type="match status" value="1"/>
</dbReference>
<evidence type="ECO:0000313" key="3">
    <source>
        <dbReference type="EMBL" id="KAB1441410.1"/>
    </source>
</evidence>
<evidence type="ECO:0000259" key="2">
    <source>
        <dbReference type="PROSITE" id="PS51208"/>
    </source>
</evidence>
<evidence type="ECO:0000313" key="4">
    <source>
        <dbReference type="Proteomes" id="UP000438699"/>
    </source>
</evidence>
<dbReference type="AlphaFoldDB" id="A0A6N6N1L0"/>
<dbReference type="EMBL" id="WAIE01000004">
    <property type="protein sequence ID" value="KAB1441410.1"/>
    <property type="molecule type" value="Genomic_DNA"/>
</dbReference>
<dbReference type="SMART" id="SM00869">
    <property type="entry name" value="Autotransporter"/>
    <property type="match status" value="1"/>
</dbReference>
<sequence length="339" mass="37251">MKKFLAAVAVLAVLSFAATAMAENNGQKVANNDIVRATSNVAASMVQSRVANIVAPKPLGLRASNSVDANGNFNFAANANELGISSGDAGYDFGLWGMGQYTTFESTASGAKYDADMYNIMIGFDWRATPEFLIGVAAGWGSLDLDKKDWSGGTDDGKLSTDDEWTIMPYMAYNITDTWILDGAFAYTSSEYKDDDGTDSAHYDSDRYLTNIGISKYYLYDAWTFSGRLGYMYVHGDLSSYSRGAADINQTDSYLGQLSLEAKAAYFVDGWEPYAALKYFYDTTVSDIPVNSDYDEFEGVLGVKWYASDQWSLNLEGGATMGRDKYEAYRGQASVRYEF</sequence>
<reference evidence="3 4" key="1">
    <citation type="journal article" date="2017" name="Int. J. Syst. Evol. Microbiol.">
        <title>Desulfovibrio senegalensis sp. nov., a mesophilic sulfate reducer isolated from marine sediment.</title>
        <authorList>
            <person name="Thioye A."/>
            <person name="Gam Z.B.A."/>
            <person name="Mbengue M."/>
            <person name="Cayol J.L."/>
            <person name="Joseph-Bartoli M."/>
            <person name="Toure-Kane C."/>
            <person name="Labat M."/>
        </authorList>
    </citation>
    <scope>NUCLEOTIDE SEQUENCE [LARGE SCALE GENOMIC DNA]</scope>
    <source>
        <strain evidence="3 4">DSM 101509</strain>
    </source>
</reference>
<dbReference type="PROSITE" id="PS51208">
    <property type="entry name" value="AUTOTRANSPORTER"/>
    <property type="match status" value="1"/>
</dbReference>
<dbReference type="InterPro" id="IPR036709">
    <property type="entry name" value="Autotransporte_beta_dom_sf"/>
</dbReference>
<gene>
    <name evidence="3" type="ORF">F8A88_10720</name>
</gene>
<dbReference type="Proteomes" id="UP000438699">
    <property type="component" value="Unassembled WGS sequence"/>
</dbReference>
<proteinExistence type="predicted"/>
<feature type="signal peptide" evidence="1">
    <location>
        <begin position="1"/>
        <end position="22"/>
    </location>
</feature>
<dbReference type="InterPro" id="IPR005546">
    <property type="entry name" value="Autotransporte_beta"/>
</dbReference>
<dbReference type="SUPFAM" id="SSF103515">
    <property type="entry name" value="Autotransporter"/>
    <property type="match status" value="1"/>
</dbReference>
<accession>A0A6N6N1L0</accession>